<proteinExistence type="predicted"/>
<gene>
    <name evidence="2" type="ORF">ACHAWU_003677</name>
</gene>
<organism evidence="2 3">
    <name type="scientific">Discostella pseudostelligera</name>
    <dbReference type="NCBI Taxonomy" id="259834"/>
    <lineage>
        <taxon>Eukaryota</taxon>
        <taxon>Sar</taxon>
        <taxon>Stramenopiles</taxon>
        <taxon>Ochrophyta</taxon>
        <taxon>Bacillariophyta</taxon>
        <taxon>Coscinodiscophyceae</taxon>
        <taxon>Thalassiosirophycidae</taxon>
        <taxon>Stephanodiscales</taxon>
        <taxon>Stephanodiscaceae</taxon>
        <taxon>Discostella</taxon>
    </lineage>
</organism>
<protein>
    <submittedName>
        <fullName evidence="2">Uncharacterized protein</fullName>
    </submittedName>
</protein>
<sequence>MVKAILIIVLATAALSTAQLVNVPQRLRTNRKVETIEFPASKNERNLLGNFEPELRGKESFGDSIELSVSMSMSMSMILESDPSASPTAMSTTLMPTAAPTAVVEEEESLWICNFCPVYVCSSCASD</sequence>
<dbReference type="EMBL" id="JALLBG020000172">
    <property type="protein sequence ID" value="KAL3760769.1"/>
    <property type="molecule type" value="Genomic_DNA"/>
</dbReference>
<evidence type="ECO:0000313" key="3">
    <source>
        <dbReference type="Proteomes" id="UP001530293"/>
    </source>
</evidence>
<evidence type="ECO:0000313" key="2">
    <source>
        <dbReference type="EMBL" id="KAL3760769.1"/>
    </source>
</evidence>
<keyword evidence="1" id="KW-0732">Signal</keyword>
<name>A0ABD3MDS3_9STRA</name>
<dbReference type="AlphaFoldDB" id="A0ABD3MDS3"/>
<dbReference type="Proteomes" id="UP001530293">
    <property type="component" value="Unassembled WGS sequence"/>
</dbReference>
<feature type="signal peptide" evidence="1">
    <location>
        <begin position="1"/>
        <end position="18"/>
    </location>
</feature>
<accession>A0ABD3MDS3</accession>
<feature type="chain" id="PRO_5044793841" evidence="1">
    <location>
        <begin position="19"/>
        <end position="127"/>
    </location>
</feature>
<reference evidence="2 3" key="1">
    <citation type="submission" date="2024-10" db="EMBL/GenBank/DDBJ databases">
        <title>Updated reference genomes for cyclostephanoid diatoms.</title>
        <authorList>
            <person name="Roberts W.R."/>
            <person name="Alverson A.J."/>
        </authorList>
    </citation>
    <scope>NUCLEOTIDE SEQUENCE [LARGE SCALE GENOMIC DNA]</scope>
    <source>
        <strain evidence="2 3">AJA232-27</strain>
    </source>
</reference>
<evidence type="ECO:0000256" key="1">
    <source>
        <dbReference type="SAM" id="SignalP"/>
    </source>
</evidence>
<comment type="caution">
    <text evidence="2">The sequence shown here is derived from an EMBL/GenBank/DDBJ whole genome shotgun (WGS) entry which is preliminary data.</text>
</comment>
<keyword evidence="3" id="KW-1185">Reference proteome</keyword>